<dbReference type="CDD" id="cd07521">
    <property type="entry name" value="HAD_FCP1-like"/>
    <property type="match status" value="1"/>
</dbReference>
<evidence type="ECO:0000256" key="6">
    <source>
        <dbReference type="RuleBase" id="RU366066"/>
    </source>
</evidence>
<dbReference type="SMART" id="SM00577">
    <property type="entry name" value="CPDc"/>
    <property type="match status" value="1"/>
</dbReference>
<keyword evidence="9" id="KW-1185">Reference proteome</keyword>
<comment type="subcellular location">
    <subcellularLocation>
        <location evidence="1 6">Nucleus</location>
    </subcellularLocation>
</comment>
<evidence type="ECO:0000256" key="4">
    <source>
        <dbReference type="ARBA" id="ARBA00047761"/>
    </source>
</evidence>
<dbReference type="InterPro" id="IPR004274">
    <property type="entry name" value="FCP1_dom"/>
</dbReference>
<evidence type="ECO:0000256" key="3">
    <source>
        <dbReference type="ARBA" id="ARBA00023242"/>
    </source>
</evidence>
<dbReference type="NCBIfam" id="TIGR02250">
    <property type="entry name" value="FCP1_euk"/>
    <property type="match status" value="1"/>
</dbReference>
<dbReference type="GO" id="GO:0008420">
    <property type="term" value="F:RNA polymerase II CTD heptapeptide repeat phosphatase activity"/>
    <property type="evidence" value="ECO:0007669"/>
    <property type="project" value="UniProtKB-UniRule"/>
</dbReference>
<dbReference type="PANTHER" id="PTHR23081">
    <property type="entry name" value="RNA POLYMERASE II CTD PHOSPHATASE"/>
    <property type="match status" value="1"/>
</dbReference>
<dbReference type="InterPro" id="IPR023214">
    <property type="entry name" value="HAD_sf"/>
</dbReference>
<dbReference type="EMBL" id="CACVBM020000144">
    <property type="protein sequence ID" value="CAA7015029.1"/>
    <property type="molecule type" value="Genomic_DNA"/>
</dbReference>
<comment type="catalytic activity">
    <reaction evidence="5 6">
        <text>O-phospho-L-threonyl-[protein] + H2O = L-threonyl-[protein] + phosphate</text>
        <dbReference type="Rhea" id="RHEA:47004"/>
        <dbReference type="Rhea" id="RHEA-COMP:11060"/>
        <dbReference type="Rhea" id="RHEA-COMP:11605"/>
        <dbReference type="ChEBI" id="CHEBI:15377"/>
        <dbReference type="ChEBI" id="CHEBI:30013"/>
        <dbReference type="ChEBI" id="CHEBI:43474"/>
        <dbReference type="ChEBI" id="CHEBI:61977"/>
        <dbReference type="EC" id="3.1.3.16"/>
    </reaction>
</comment>
<dbReference type="Proteomes" id="UP000467841">
    <property type="component" value="Unassembled WGS sequence"/>
</dbReference>
<evidence type="ECO:0000259" key="7">
    <source>
        <dbReference type="PROSITE" id="PS50969"/>
    </source>
</evidence>
<comment type="caution">
    <text evidence="8">The sequence shown here is derived from an EMBL/GenBank/DDBJ whole genome shotgun (WGS) entry which is preliminary data.</text>
</comment>
<reference evidence="8" key="1">
    <citation type="submission" date="2020-01" db="EMBL/GenBank/DDBJ databases">
        <authorList>
            <person name="Mishra B."/>
        </authorList>
    </citation>
    <scope>NUCLEOTIDE SEQUENCE [LARGE SCALE GENOMIC DNA]</scope>
</reference>
<accession>A0A6D2HGQ3</accession>
<protein>
    <recommendedName>
        <fullName evidence="6">RNA polymerase II C-terminal domain phosphatase-like</fullName>
        <ecNumber evidence="6">3.1.3.16</ecNumber>
    </recommendedName>
</protein>
<evidence type="ECO:0000313" key="9">
    <source>
        <dbReference type="Proteomes" id="UP000467841"/>
    </source>
</evidence>
<dbReference type="PROSITE" id="PS50969">
    <property type="entry name" value="FCP1"/>
    <property type="match status" value="1"/>
</dbReference>
<organism evidence="8 9">
    <name type="scientific">Microthlaspi erraticum</name>
    <dbReference type="NCBI Taxonomy" id="1685480"/>
    <lineage>
        <taxon>Eukaryota</taxon>
        <taxon>Viridiplantae</taxon>
        <taxon>Streptophyta</taxon>
        <taxon>Embryophyta</taxon>
        <taxon>Tracheophyta</taxon>
        <taxon>Spermatophyta</taxon>
        <taxon>Magnoliopsida</taxon>
        <taxon>eudicotyledons</taxon>
        <taxon>Gunneridae</taxon>
        <taxon>Pentapetalae</taxon>
        <taxon>rosids</taxon>
        <taxon>malvids</taxon>
        <taxon>Brassicales</taxon>
        <taxon>Brassicaceae</taxon>
        <taxon>Coluteocarpeae</taxon>
        <taxon>Microthlaspi</taxon>
    </lineage>
</organism>
<feature type="domain" description="FCP1 homology" evidence="7">
    <location>
        <begin position="69"/>
        <end position="248"/>
    </location>
</feature>
<keyword evidence="3 6" id="KW-0539">Nucleus</keyword>
<dbReference type="GO" id="GO:0005634">
    <property type="term" value="C:nucleus"/>
    <property type="evidence" value="ECO:0007669"/>
    <property type="project" value="UniProtKB-SubCell"/>
</dbReference>
<evidence type="ECO:0000256" key="2">
    <source>
        <dbReference type="ARBA" id="ARBA00022801"/>
    </source>
</evidence>
<comment type="catalytic activity">
    <reaction evidence="4 6">
        <text>O-phospho-L-seryl-[protein] + H2O = L-seryl-[protein] + phosphate</text>
        <dbReference type="Rhea" id="RHEA:20629"/>
        <dbReference type="Rhea" id="RHEA-COMP:9863"/>
        <dbReference type="Rhea" id="RHEA-COMP:11604"/>
        <dbReference type="ChEBI" id="CHEBI:15377"/>
        <dbReference type="ChEBI" id="CHEBI:29999"/>
        <dbReference type="ChEBI" id="CHEBI:43474"/>
        <dbReference type="ChEBI" id="CHEBI:83421"/>
        <dbReference type="EC" id="3.1.3.16"/>
    </reaction>
</comment>
<dbReference type="InterPro" id="IPR036412">
    <property type="entry name" value="HAD-like_sf"/>
</dbReference>
<dbReference type="InterPro" id="IPR039189">
    <property type="entry name" value="Fcp1"/>
</dbReference>
<evidence type="ECO:0000256" key="5">
    <source>
        <dbReference type="ARBA" id="ARBA00048336"/>
    </source>
</evidence>
<gene>
    <name evidence="8" type="ORF">MERR_LOCUS2264</name>
</gene>
<comment type="function">
    <text evidence="6">This promotes the activity of RNA polymerase II.</text>
</comment>
<dbReference type="OrthoDB" id="10249888at2759"/>
<evidence type="ECO:0000313" key="8">
    <source>
        <dbReference type="EMBL" id="CAA7015029.1"/>
    </source>
</evidence>
<dbReference type="InterPro" id="IPR011947">
    <property type="entry name" value="FCP1_euk"/>
</dbReference>
<proteinExistence type="predicted"/>
<evidence type="ECO:0000256" key="1">
    <source>
        <dbReference type="ARBA" id="ARBA00004123"/>
    </source>
</evidence>
<dbReference type="Pfam" id="PF03031">
    <property type="entry name" value="NIF"/>
    <property type="match status" value="1"/>
</dbReference>
<dbReference type="PANTHER" id="PTHR23081:SF21">
    <property type="entry name" value="RNA POLYMERASE II C-TERMINAL DOMAIN PHOSPHATASE-LIKE-RELATED"/>
    <property type="match status" value="1"/>
</dbReference>
<name>A0A6D2HGQ3_9BRAS</name>
<keyword evidence="2 6" id="KW-0378">Hydrolase</keyword>
<sequence>MMSRTTTVMSSSDGNCGHWIVRHRICLTCKKKVSHLEEDRAFNYLFSGLCLTNEAMPFTKRLVTLITIYDHKKLHLVLDLDHTLINSVSVSNLSQAEKYLIDEERSGKWENLGKYEDRLIKSRPFLQEFLEEASKLFNMHVYTKGSSGYAQAVVKMIDPNKTYFGGRVISRRESPYNKTLDLVLADERGTVIVDDTVEVWPHHQKNLLQIRRYLYFKHDCINKKSYAERRRDESRSSKGGLANVLKFLKLVHNGFFSCGVGEDLESKDVRSLINGPFKLYGC</sequence>
<dbReference type="Gene3D" id="3.40.50.1000">
    <property type="entry name" value="HAD superfamily/HAD-like"/>
    <property type="match status" value="1"/>
</dbReference>
<dbReference type="EC" id="3.1.3.16" evidence="6"/>
<dbReference type="SUPFAM" id="SSF56784">
    <property type="entry name" value="HAD-like"/>
    <property type="match status" value="1"/>
</dbReference>
<dbReference type="AlphaFoldDB" id="A0A6D2HGQ3"/>